<feature type="binding site" evidence="4">
    <location>
        <position position="208"/>
    </location>
    <ligand>
        <name>a divalent metal cation</name>
        <dbReference type="ChEBI" id="CHEBI:60240"/>
        <label>1</label>
    </ligand>
</feature>
<evidence type="ECO:0000313" key="6">
    <source>
        <dbReference type="Proteomes" id="UP000673975"/>
    </source>
</evidence>
<dbReference type="Gene3D" id="3.20.20.140">
    <property type="entry name" value="Metal-dependent hydrolases"/>
    <property type="match status" value="1"/>
</dbReference>
<feature type="binding site" evidence="4">
    <location>
        <position position="5"/>
    </location>
    <ligand>
        <name>a divalent metal cation</name>
        <dbReference type="ChEBI" id="CHEBI:60240"/>
        <label>1</label>
    </ligand>
</feature>
<dbReference type="AlphaFoldDB" id="A0A8J7UU56"/>
<dbReference type="GO" id="GO:0004536">
    <property type="term" value="F:DNA nuclease activity"/>
    <property type="evidence" value="ECO:0007669"/>
    <property type="project" value="InterPro"/>
</dbReference>
<feature type="binding site" evidence="4">
    <location>
        <position position="98"/>
    </location>
    <ligand>
        <name>a divalent metal cation</name>
        <dbReference type="ChEBI" id="CHEBI:60240"/>
        <label>1</label>
    </ligand>
</feature>
<dbReference type="Proteomes" id="UP000673975">
    <property type="component" value="Unassembled WGS sequence"/>
</dbReference>
<dbReference type="GO" id="GO:0005829">
    <property type="term" value="C:cytosol"/>
    <property type="evidence" value="ECO:0007669"/>
    <property type="project" value="TreeGrafter"/>
</dbReference>
<dbReference type="InterPro" id="IPR015991">
    <property type="entry name" value="TatD/YcfH-like"/>
</dbReference>
<accession>A0A8J7UU56</accession>
<dbReference type="InterPro" id="IPR001130">
    <property type="entry name" value="TatD-like"/>
</dbReference>
<comment type="caution">
    <text evidence="5">The sequence shown here is derived from an EMBL/GenBank/DDBJ whole genome shotgun (WGS) entry which is preliminary data.</text>
</comment>
<dbReference type="PIRSF" id="PIRSF005902">
    <property type="entry name" value="DNase_TatD"/>
    <property type="match status" value="1"/>
</dbReference>
<dbReference type="PANTHER" id="PTHR46124">
    <property type="entry name" value="D-AMINOACYL-TRNA DEACYLASE"/>
    <property type="match status" value="1"/>
</dbReference>
<organism evidence="5 6">
    <name type="scientific">Natronogracilivirga saccharolytica</name>
    <dbReference type="NCBI Taxonomy" id="2812953"/>
    <lineage>
        <taxon>Bacteria</taxon>
        <taxon>Pseudomonadati</taxon>
        <taxon>Balneolota</taxon>
        <taxon>Balneolia</taxon>
        <taxon>Balneolales</taxon>
        <taxon>Cyclonatronaceae</taxon>
        <taxon>Natronogracilivirga</taxon>
    </lineage>
</organism>
<dbReference type="NCBIfam" id="TIGR00010">
    <property type="entry name" value="YchF/TatD family DNA exonuclease"/>
    <property type="match status" value="1"/>
</dbReference>
<evidence type="ECO:0000256" key="3">
    <source>
        <dbReference type="ARBA" id="ARBA00022801"/>
    </source>
</evidence>
<feature type="binding site" evidence="4">
    <location>
        <position position="134"/>
    </location>
    <ligand>
        <name>a divalent metal cation</name>
        <dbReference type="ChEBI" id="CHEBI:60240"/>
        <label>2</label>
    </ligand>
</feature>
<dbReference type="CDD" id="cd01310">
    <property type="entry name" value="TatD_DNAse"/>
    <property type="match status" value="1"/>
</dbReference>
<dbReference type="GO" id="GO:0016788">
    <property type="term" value="F:hydrolase activity, acting on ester bonds"/>
    <property type="evidence" value="ECO:0007669"/>
    <property type="project" value="InterPro"/>
</dbReference>
<dbReference type="FunFam" id="3.20.20.140:FF:000005">
    <property type="entry name" value="TatD family hydrolase"/>
    <property type="match status" value="1"/>
</dbReference>
<reference evidence="5" key="1">
    <citation type="submission" date="2021-02" db="EMBL/GenBank/DDBJ databases">
        <title>Natronogracilivirga saccharolytica gen. nov. sp. nov. a new anaerobic, haloalkiliphilic carbohydrate-fermenting bacterium from soda lake and proposing of Cyclonatronumiaceae fam. nov. in the phylum Balneolaeota.</title>
        <authorList>
            <person name="Zhilina T.N."/>
            <person name="Sorokin D.Y."/>
            <person name="Zavarzina D.G."/>
            <person name="Toshchakov S.V."/>
            <person name="Kublanov I.V."/>
        </authorList>
    </citation>
    <scope>NUCLEOTIDE SEQUENCE</scope>
    <source>
        <strain evidence="5">Z-1702</strain>
    </source>
</reference>
<dbReference type="PROSITE" id="PS01091">
    <property type="entry name" value="TATD_3"/>
    <property type="match status" value="1"/>
</dbReference>
<evidence type="ECO:0000256" key="1">
    <source>
        <dbReference type="ARBA" id="ARBA00009275"/>
    </source>
</evidence>
<gene>
    <name evidence="5" type="ORF">NATSA_00575</name>
</gene>
<feature type="binding site" evidence="4">
    <location>
        <position position="7"/>
    </location>
    <ligand>
        <name>a divalent metal cation</name>
        <dbReference type="ChEBI" id="CHEBI:60240"/>
        <label>1</label>
    </ligand>
</feature>
<keyword evidence="3 5" id="KW-0378">Hydrolase</keyword>
<comment type="similarity">
    <text evidence="1">Belongs to the metallo-dependent hydrolases superfamily. TatD-type hydrolase family.</text>
</comment>
<dbReference type="InterPro" id="IPR032466">
    <property type="entry name" value="Metal_Hydrolase"/>
</dbReference>
<feature type="binding site" evidence="4">
    <location>
        <position position="159"/>
    </location>
    <ligand>
        <name>a divalent metal cation</name>
        <dbReference type="ChEBI" id="CHEBI:60240"/>
        <label>2</label>
    </ligand>
</feature>
<keyword evidence="6" id="KW-1185">Reference proteome</keyword>
<protein>
    <submittedName>
        <fullName evidence="5">TatD family hydrolase</fullName>
    </submittedName>
</protein>
<dbReference type="GO" id="GO:0046872">
    <property type="term" value="F:metal ion binding"/>
    <property type="evidence" value="ECO:0007669"/>
    <property type="project" value="UniProtKB-KW"/>
</dbReference>
<dbReference type="PANTHER" id="PTHR46124:SF4">
    <property type="entry name" value="HYDROLASE TATD"/>
    <property type="match status" value="1"/>
</dbReference>
<sequence length="263" mass="29281">MIDTHSHIYLPQFRDDLKDVLDRASESGVKSILMPAIDFDSLARMDELSHPRIEFRKMAGIHPCDVGKSLSGKLAGQDGFEDKLHKLAASPDIIAVGETGLDYYWSDEHVSAQRRSFRQHCSVAKALNKPVVIHNRNSTADMLDIIEDEQDGRLYGVWHCFNGTPEEGRRALDSGLYLGIGGVITFKNAGVDRVVADLPLDKLLLETDAPYLAPVPKRGKRNEPSYMRYTARKLAGVKNAGFDDIDRITTNNAQTLFRLDEAG</sequence>
<keyword evidence="2 4" id="KW-0479">Metal-binding</keyword>
<name>A0A8J7UU56_9BACT</name>
<dbReference type="InterPro" id="IPR018228">
    <property type="entry name" value="DNase_TatD-rel_CS"/>
</dbReference>
<dbReference type="EMBL" id="JAFIDN010000001">
    <property type="protein sequence ID" value="MBP3191147.1"/>
    <property type="molecule type" value="Genomic_DNA"/>
</dbReference>
<evidence type="ECO:0000313" key="5">
    <source>
        <dbReference type="EMBL" id="MBP3191147.1"/>
    </source>
</evidence>
<dbReference type="RefSeq" id="WP_210509382.1">
    <property type="nucleotide sequence ID" value="NZ_JAFIDN010000001.1"/>
</dbReference>
<dbReference type="SUPFAM" id="SSF51556">
    <property type="entry name" value="Metallo-dependent hydrolases"/>
    <property type="match status" value="1"/>
</dbReference>
<proteinExistence type="inferred from homology"/>
<dbReference type="Pfam" id="PF01026">
    <property type="entry name" value="TatD_DNase"/>
    <property type="match status" value="1"/>
</dbReference>
<evidence type="ECO:0000256" key="2">
    <source>
        <dbReference type="ARBA" id="ARBA00022723"/>
    </source>
</evidence>
<evidence type="ECO:0000256" key="4">
    <source>
        <dbReference type="PIRSR" id="PIRSR005902-1"/>
    </source>
</evidence>